<evidence type="ECO:0000259" key="3">
    <source>
        <dbReference type="Pfam" id="PF00505"/>
    </source>
</evidence>
<dbReference type="InterPro" id="IPR009071">
    <property type="entry name" value="HMG_box_dom"/>
</dbReference>
<feature type="domain" description="HMG box" evidence="3">
    <location>
        <begin position="48"/>
        <end position="112"/>
    </location>
</feature>
<keyword evidence="1" id="KW-0175">Coiled coil</keyword>
<evidence type="ECO:0000256" key="1">
    <source>
        <dbReference type="SAM" id="Coils"/>
    </source>
</evidence>
<dbReference type="OrthoDB" id="6247875at2759"/>
<keyword evidence="5" id="KW-1185">Reference proteome</keyword>
<dbReference type="Gene3D" id="1.10.30.10">
    <property type="entry name" value="High mobility group box domain"/>
    <property type="match status" value="1"/>
</dbReference>
<evidence type="ECO:0000313" key="4">
    <source>
        <dbReference type="EMBL" id="CAG8507898.1"/>
    </source>
</evidence>
<dbReference type="InterPro" id="IPR036910">
    <property type="entry name" value="HMG_box_dom_sf"/>
</dbReference>
<feature type="coiled-coil region" evidence="1">
    <location>
        <begin position="201"/>
        <end position="228"/>
    </location>
</feature>
<dbReference type="Pfam" id="PF00505">
    <property type="entry name" value="HMG_box"/>
    <property type="match status" value="1"/>
</dbReference>
<reference evidence="4" key="1">
    <citation type="submission" date="2021-06" db="EMBL/GenBank/DDBJ databases">
        <authorList>
            <person name="Kallberg Y."/>
            <person name="Tangrot J."/>
            <person name="Rosling A."/>
        </authorList>
    </citation>
    <scope>NUCLEOTIDE SEQUENCE</scope>
    <source>
        <strain evidence="4">MT106</strain>
    </source>
</reference>
<feature type="region of interest" description="Disordered" evidence="2">
    <location>
        <begin position="1"/>
        <end position="20"/>
    </location>
</feature>
<dbReference type="SUPFAM" id="SSF47095">
    <property type="entry name" value="HMG-box"/>
    <property type="match status" value="1"/>
</dbReference>
<dbReference type="Proteomes" id="UP000789831">
    <property type="component" value="Unassembled WGS sequence"/>
</dbReference>
<gene>
    <name evidence="4" type="ORF">AGERDE_LOCUS4587</name>
</gene>
<evidence type="ECO:0000313" key="5">
    <source>
        <dbReference type="Proteomes" id="UP000789831"/>
    </source>
</evidence>
<dbReference type="AlphaFoldDB" id="A0A9N8ZV51"/>
<sequence length="236" mass="26762">MKTKSSASKNKKCGSMPQVTPRFPPDITAINLIEKAITKLDNTGQLSRVPNAFIAYRMAFCKELGSMKHPVITQPKLSSMVKDSWAKEPENVRKEYQRIAAEARDIYRQMCQERLPSFIESEYQSQFTYDNLISQTIPQPYTCNFYDPFAFPSNSDNLTIPFSSTTQDYSNSPFSNNDNLDDSTSSLSSNYDSSILPQVNCEFCKGKIQSLQEKIQTLEQQLEKLTDIVSAKSILN</sequence>
<dbReference type="EMBL" id="CAJVPL010000540">
    <property type="protein sequence ID" value="CAG8507898.1"/>
    <property type="molecule type" value="Genomic_DNA"/>
</dbReference>
<name>A0A9N8ZV51_9GLOM</name>
<comment type="caution">
    <text evidence="4">The sequence shown here is derived from an EMBL/GenBank/DDBJ whole genome shotgun (WGS) entry which is preliminary data.</text>
</comment>
<protein>
    <submittedName>
        <fullName evidence="4">9435_t:CDS:1</fullName>
    </submittedName>
</protein>
<accession>A0A9N8ZV51</accession>
<evidence type="ECO:0000256" key="2">
    <source>
        <dbReference type="SAM" id="MobiDB-lite"/>
    </source>
</evidence>
<proteinExistence type="predicted"/>
<organism evidence="4 5">
    <name type="scientific">Ambispora gerdemannii</name>
    <dbReference type="NCBI Taxonomy" id="144530"/>
    <lineage>
        <taxon>Eukaryota</taxon>
        <taxon>Fungi</taxon>
        <taxon>Fungi incertae sedis</taxon>
        <taxon>Mucoromycota</taxon>
        <taxon>Glomeromycotina</taxon>
        <taxon>Glomeromycetes</taxon>
        <taxon>Archaeosporales</taxon>
        <taxon>Ambisporaceae</taxon>
        <taxon>Ambispora</taxon>
    </lineage>
</organism>